<evidence type="ECO:0000313" key="2">
    <source>
        <dbReference type="Proteomes" id="UP000192790"/>
    </source>
</evidence>
<evidence type="ECO:0000313" key="1">
    <source>
        <dbReference type="EMBL" id="SMC49587.1"/>
    </source>
</evidence>
<sequence length="39" mass="4642">MGFEKSSCRNDFYFMSVFLVMQSMIQLEYEHDFLGGKPE</sequence>
<proteinExistence type="predicted"/>
<reference evidence="1 2" key="1">
    <citation type="submission" date="2017-04" db="EMBL/GenBank/DDBJ databases">
        <authorList>
            <person name="Afonso C.L."/>
            <person name="Miller P.J."/>
            <person name="Scott M.A."/>
            <person name="Spackman E."/>
            <person name="Goraichik I."/>
            <person name="Dimitrov K.M."/>
            <person name="Suarez D.L."/>
            <person name="Swayne D.E."/>
        </authorList>
    </citation>
    <scope>NUCLEOTIDE SEQUENCE [LARGE SCALE GENOMIC DNA]</scope>
    <source>
        <strain evidence="1 2">DSM 12816</strain>
    </source>
</reference>
<keyword evidence="2" id="KW-1185">Reference proteome</keyword>
<dbReference type="Proteomes" id="UP000192790">
    <property type="component" value="Unassembled WGS sequence"/>
</dbReference>
<name>A0A1W1ZMJ6_9FIRM</name>
<dbReference type="AlphaFoldDB" id="A0A1W1ZMJ6"/>
<dbReference type="EMBL" id="FWXW01000002">
    <property type="protein sequence ID" value="SMC49587.1"/>
    <property type="molecule type" value="Genomic_DNA"/>
</dbReference>
<gene>
    <name evidence="1" type="ORF">SAMN02745168_1247</name>
</gene>
<organism evidence="1 2">
    <name type="scientific">Papillibacter cinnamivorans DSM 12816</name>
    <dbReference type="NCBI Taxonomy" id="1122930"/>
    <lineage>
        <taxon>Bacteria</taxon>
        <taxon>Bacillati</taxon>
        <taxon>Bacillota</taxon>
        <taxon>Clostridia</taxon>
        <taxon>Eubacteriales</taxon>
        <taxon>Oscillospiraceae</taxon>
        <taxon>Papillibacter</taxon>
    </lineage>
</organism>
<accession>A0A1W1ZMJ6</accession>
<protein>
    <submittedName>
        <fullName evidence="1">Uncharacterized protein</fullName>
    </submittedName>
</protein>